<reference evidence="1" key="1">
    <citation type="journal article" date="2014" name="Nat. Genet.">
        <title>Genome and transcriptome of the porcine whipworm Trichuris suis.</title>
        <authorList>
            <person name="Jex A.R."/>
            <person name="Nejsum P."/>
            <person name="Schwarz E.M."/>
            <person name="Hu L."/>
            <person name="Young N.D."/>
            <person name="Hall R.S."/>
            <person name="Korhonen P.K."/>
            <person name="Liao S."/>
            <person name="Thamsborg S."/>
            <person name="Xia J."/>
            <person name="Xu P."/>
            <person name="Wang S."/>
            <person name="Scheerlinck J.P."/>
            <person name="Hofmann A."/>
            <person name="Sternberg P.W."/>
            <person name="Wang J."/>
            <person name="Gasser R.B."/>
        </authorList>
    </citation>
    <scope>NUCLEOTIDE SEQUENCE [LARGE SCALE GENOMIC DNA]</scope>
    <source>
        <strain evidence="1">DCEP-RM93F</strain>
    </source>
</reference>
<gene>
    <name evidence="1" type="ORF">M514_23401</name>
</gene>
<proteinExistence type="predicted"/>
<name>A0A085N4I1_9BILA</name>
<accession>A0A085N4I1</accession>
<protein>
    <submittedName>
        <fullName evidence="1">Uncharacterized protein</fullName>
    </submittedName>
</protein>
<organism evidence="1">
    <name type="scientific">Trichuris suis</name>
    <name type="common">pig whipworm</name>
    <dbReference type="NCBI Taxonomy" id="68888"/>
    <lineage>
        <taxon>Eukaryota</taxon>
        <taxon>Metazoa</taxon>
        <taxon>Ecdysozoa</taxon>
        <taxon>Nematoda</taxon>
        <taxon>Enoplea</taxon>
        <taxon>Dorylaimia</taxon>
        <taxon>Trichinellida</taxon>
        <taxon>Trichuridae</taxon>
        <taxon>Trichuris</taxon>
    </lineage>
</organism>
<sequence length="87" mass="9660">MTASYPAVAIWMRQTPVYFDMPTNKTVESKDARSVVLNSSGHEKTRFTVALSCLADGTKLKPMVIFKRKKPNVAFPSGAFVHFHKSG</sequence>
<dbReference type="AlphaFoldDB" id="A0A085N4I1"/>
<dbReference type="EMBL" id="KL367556">
    <property type="protein sequence ID" value="KFD64377.1"/>
    <property type="molecule type" value="Genomic_DNA"/>
</dbReference>
<evidence type="ECO:0000313" key="1">
    <source>
        <dbReference type="EMBL" id="KFD64377.1"/>
    </source>
</evidence>
<dbReference type="Proteomes" id="UP000030758">
    <property type="component" value="Unassembled WGS sequence"/>
</dbReference>